<keyword evidence="1" id="KW-0472">Membrane</keyword>
<evidence type="ECO:0000256" key="2">
    <source>
        <dbReference type="SAM" id="SignalP"/>
    </source>
</evidence>
<dbReference type="RefSeq" id="WP_126806272.1">
    <property type="nucleotide sequence ID" value="NZ_PIPP01000002.1"/>
</dbReference>
<accession>A0A432WTX9</accession>
<name>A0A432WTX9_9GAMM</name>
<protein>
    <recommendedName>
        <fullName evidence="5">PA2779 family protein</fullName>
    </recommendedName>
</protein>
<proteinExistence type="predicted"/>
<feature type="transmembrane region" description="Helical" evidence="1">
    <location>
        <begin position="96"/>
        <end position="117"/>
    </location>
</feature>
<dbReference type="NCBIfam" id="NF033919">
    <property type="entry name" value="PA2779_fam"/>
    <property type="match status" value="1"/>
</dbReference>
<comment type="caution">
    <text evidence="3">The sequence shown here is derived from an EMBL/GenBank/DDBJ whole genome shotgun (WGS) entry which is preliminary data.</text>
</comment>
<evidence type="ECO:0008006" key="5">
    <source>
        <dbReference type="Google" id="ProtNLM"/>
    </source>
</evidence>
<reference evidence="4" key="1">
    <citation type="journal article" date="2018" name="Front. Microbiol.">
        <title>Genome-Based Analysis Reveals the Taxonomy and Diversity of the Family Idiomarinaceae.</title>
        <authorList>
            <person name="Liu Y."/>
            <person name="Lai Q."/>
            <person name="Shao Z."/>
        </authorList>
    </citation>
    <scope>NUCLEOTIDE SEQUENCE [LARGE SCALE GENOMIC DNA]</scope>
    <source>
        <strain evidence="4">AIS</strain>
    </source>
</reference>
<evidence type="ECO:0000256" key="1">
    <source>
        <dbReference type="SAM" id="Phobius"/>
    </source>
</evidence>
<sequence length="119" mass="12674">MNKKLAIGTSLLLGTFVFNPAVMPVAHADIVSTHDVVAEKQSGLDRAQLTEQLQRDDVREQLVKYGVNPDEAIARVSAMTDAEVLELTAGIEELPAGAGVSISLGAILVIVLVWLLVAR</sequence>
<evidence type="ECO:0000313" key="4">
    <source>
        <dbReference type="Proteomes" id="UP000286934"/>
    </source>
</evidence>
<keyword evidence="1" id="KW-0812">Transmembrane</keyword>
<feature type="signal peptide" evidence="2">
    <location>
        <begin position="1"/>
        <end position="28"/>
    </location>
</feature>
<dbReference type="AlphaFoldDB" id="A0A432WTX9"/>
<keyword evidence="2" id="KW-0732">Signal</keyword>
<keyword evidence="1" id="KW-1133">Transmembrane helix</keyword>
<dbReference type="EMBL" id="PIPP01000002">
    <property type="protein sequence ID" value="RUO37214.1"/>
    <property type="molecule type" value="Genomic_DNA"/>
</dbReference>
<organism evidence="3 4">
    <name type="scientific">Aliidiomarina shirensis</name>
    <dbReference type="NCBI Taxonomy" id="1048642"/>
    <lineage>
        <taxon>Bacteria</taxon>
        <taxon>Pseudomonadati</taxon>
        <taxon>Pseudomonadota</taxon>
        <taxon>Gammaproteobacteria</taxon>
        <taxon>Alteromonadales</taxon>
        <taxon>Idiomarinaceae</taxon>
        <taxon>Aliidiomarina</taxon>
    </lineage>
</organism>
<gene>
    <name evidence="3" type="ORF">CWE13_04415</name>
</gene>
<dbReference type="InterPro" id="IPR046735">
    <property type="entry name" value="PA2779-like"/>
</dbReference>
<dbReference type="Pfam" id="PF20332">
    <property type="entry name" value="DUF6627"/>
    <property type="match status" value="1"/>
</dbReference>
<feature type="chain" id="PRO_5019581773" description="PA2779 family protein" evidence="2">
    <location>
        <begin position="29"/>
        <end position="119"/>
    </location>
</feature>
<dbReference type="OrthoDB" id="6401969at2"/>
<evidence type="ECO:0000313" key="3">
    <source>
        <dbReference type="EMBL" id="RUO37214.1"/>
    </source>
</evidence>
<keyword evidence="4" id="KW-1185">Reference proteome</keyword>
<dbReference type="Proteomes" id="UP000286934">
    <property type="component" value="Unassembled WGS sequence"/>
</dbReference>